<gene>
    <name evidence="1" type="ORF">ACFP1C_13690</name>
</gene>
<comment type="caution">
    <text evidence="1">The sequence shown here is derived from an EMBL/GenBank/DDBJ whole genome shotgun (WGS) entry which is preliminary data.</text>
</comment>
<protein>
    <submittedName>
        <fullName evidence="1">Uncharacterized protein</fullName>
    </submittedName>
</protein>
<accession>A0ABW1TJ23</accession>
<evidence type="ECO:0000313" key="2">
    <source>
        <dbReference type="Proteomes" id="UP001596283"/>
    </source>
</evidence>
<dbReference type="Proteomes" id="UP001596283">
    <property type="component" value="Unassembled WGS sequence"/>
</dbReference>
<organism evidence="1 2">
    <name type="scientific">Levilactobacillus fujinensis</name>
    <dbReference type="NCBI Taxonomy" id="2486024"/>
    <lineage>
        <taxon>Bacteria</taxon>
        <taxon>Bacillati</taxon>
        <taxon>Bacillota</taxon>
        <taxon>Bacilli</taxon>
        <taxon>Lactobacillales</taxon>
        <taxon>Lactobacillaceae</taxon>
        <taxon>Levilactobacillus</taxon>
    </lineage>
</organism>
<dbReference type="EMBL" id="JBHSSI010000104">
    <property type="protein sequence ID" value="MFC6261973.1"/>
    <property type="molecule type" value="Genomic_DNA"/>
</dbReference>
<name>A0ABW1TJ23_9LACO</name>
<proteinExistence type="predicted"/>
<sequence length="82" mass="9033">MKKYLVINEFTRPDVADKAFTKTMVVDADDANGALLQVAHDALFNKNGDKWDMAANDGRLDQSTVGIYELVSGENELPAMVE</sequence>
<reference evidence="2" key="1">
    <citation type="journal article" date="2019" name="Int. J. Syst. Evol. Microbiol.">
        <title>The Global Catalogue of Microorganisms (GCM) 10K type strain sequencing project: providing services to taxonomists for standard genome sequencing and annotation.</title>
        <authorList>
            <consortium name="The Broad Institute Genomics Platform"/>
            <consortium name="The Broad Institute Genome Sequencing Center for Infectious Disease"/>
            <person name="Wu L."/>
            <person name="Ma J."/>
        </authorList>
    </citation>
    <scope>NUCLEOTIDE SEQUENCE [LARGE SCALE GENOMIC DNA]</scope>
    <source>
        <strain evidence="2">CCM 8908</strain>
    </source>
</reference>
<dbReference type="RefSeq" id="WP_125686005.1">
    <property type="nucleotide sequence ID" value="NZ_JBHSSI010000104.1"/>
</dbReference>
<keyword evidence="2" id="KW-1185">Reference proteome</keyword>
<evidence type="ECO:0000313" key="1">
    <source>
        <dbReference type="EMBL" id="MFC6261973.1"/>
    </source>
</evidence>